<comment type="caution">
    <text evidence="4">The sequence shown here is derived from an EMBL/GenBank/DDBJ whole genome shotgun (WGS) entry which is preliminary data.</text>
</comment>
<organism evidence="4 5">
    <name type="scientific">Caloranaerobacter azorensis H53214</name>
    <dbReference type="NCBI Taxonomy" id="1156417"/>
    <lineage>
        <taxon>Bacteria</taxon>
        <taxon>Bacillati</taxon>
        <taxon>Bacillota</taxon>
        <taxon>Tissierellia</taxon>
        <taxon>Tissierellales</taxon>
        <taxon>Thermohalobacteraceae</taxon>
        <taxon>Caloranaerobacter</taxon>
    </lineage>
</organism>
<feature type="transmembrane region" description="Helical" evidence="1">
    <location>
        <begin position="109"/>
        <end position="126"/>
    </location>
</feature>
<sequence>MDSVKDASSRILNILNDKLKTDANISDSIVTTIYEKAEEIANEVLMIEDKKKINWDKKIDDILTSKIFGYPIMLLLLGLIFWITIQGANYPSQLLGKILFGLENKLTEFFMYINAPYWLHGILVLGMYRTLAWVISVMLPPMAIFFPFFTLLEDLGYLPRVAFNLDNFFRKSGTHGKQSLTMSMGFGCNAAGVIATRIIDSPRERLIAIITNSFVPCNGRFPTLIAISTIFFSSLVSPKFSSIIATASVIGIILIGIFITLLVSKLLSKTILKGIPSTFTLELPPYRKPQIGRILVRSLIDRTLFVLSRAVLVAAPAGAITWLVANINIDGISLLNHIAHFLNPLGILMGLDGFILLAFILGLPANEIVLPILIMSYLSTGSMIELDSLDSLKNLLINNGWTWVTGLNFMLFSLLHFPCGTTLLTIKNETNSTKWAIFTALLTTSIAILVTIIVNLLSILFK</sequence>
<dbReference type="STRING" id="1156417.Y919_11680"/>
<feature type="transmembrane region" description="Helical" evidence="1">
    <location>
        <begin position="303"/>
        <end position="325"/>
    </location>
</feature>
<dbReference type="GO" id="GO:0015093">
    <property type="term" value="F:ferrous iron transmembrane transporter activity"/>
    <property type="evidence" value="ECO:0007669"/>
    <property type="project" value="InterPro"/>
</dbReference>
<dbReference type="Pfam" id="PF07670">
    <property type="entry name" value="Gate"/>
    <property type="match status" value="2"/>
</dbReference>
<dbReference type="Proteomes" id="UP000029622">
    <property type="component" value="Unassembled WGS sequence"/>
</dbReference>
<feature type="transmembrane region" description="Helical" evidence="1">
    <location>
        <begin position="435"/>
        <end position="461"/>
    </location>
</feature>
<protein>
    <submittedName>
        <fullName evidence="4">Iron transporter FeoB</fullName>
    </submittedName>
</protein>
<dbReference type="InterPro" id="IPR050860">
    <property type="entry name" value="FeoB_GTPase"/>
</dbReference>
<reference evidence="4 5" key="1">
    <citation type="submission" date="2013-12" db="EMBL/GenBank/DDBJ databases">
        <title>Draft genome sequence of Caloranaerobacter sp. H53214.</title>
        <authorList>
            <person name="Jiang L.J."/>
            <person name="Shao Z.Z."/>
            <person name="Long M.N."/>
        </authorList>
    </citation>
    <scope>NUCLEOTIDE SEQUENCE [LARGE SCALE GENOMIC DNA]</scope>
    <source>
        <strain evidence="4 5">H53214</strain>
    </source>
</reference>
<evidence type="ECO:0000313" key="5">
    <source>
        <dbReference type="Proteomes" id="UP000029622"/>
    </source>
</evidence>
<gene>
    <name evidence="4" type="ORF">Y919_11680</name>
</gene>
<feature type="transmembrane region" description="Helical" evidence="1">
    <location>
        <begin position="345"/>
        <end position="374"/>
    </location>
</feature>
<name>A0A096DJP5_9FIRM</name>
<evidence type="ECO:0000259" key="2">
    <source>
        <dbReference type="Pfam" id="PF07664"/>
    </source>
</evidence>
<feature type="transmembrane region" description="Helical" evidence="1">
    <location>
        <begin position="67"/>
        <end position="89"/>
    </location>
</feature>
<feature type="domain" description="Nucleoside transporter/FeoB GTPase Gate" evidence="3">
    <location>
        <begin position="309"/>
        <end position="431"/>
    </location>
</feature>
<dbReference type="InterPro" id="IPR011642">
    <property type="entry name" value="Gate_dom"/>
</dbReference>
<proteinExistence type="predicted"/>
<dbReference type="Pfam" id="PF07664">
    <property type="entry name" value="FeoB_C"/>
    <property type="match status" value="1"/>
</dbReference>
<feature type="transmembrane region" description="Helical" evidence="1">
    <location>
        <begin position="395"/>
        <end position="415"/>
    </location>
</feature>
<evidence type="ECO:0000256" key="1">
    <source>
        <dbReference type="SAM" id="Phobius"/>
    </source>
</evidence>
<feature type="domain" description="Nucleoside transporter/FeoB GTPase Gate" evidence="3">
    <location>
        <begin position="137"/>
        <end position="227"/>
    </location>
</feature>
<evidence type="ECO:0000313" key="4">
    <source>
        <dbReference type="EMBL" id="KGG79496.1"/>
    </source>
</evidence>
<dbReference type="AlphaFoldDB" id="A0A096DJP5"/>
<dbReference type="InterPro" id="IPR011640">
    <property type="entry name" value="Fe2_transport_prot_B_C"/>
</dbReference>
<dbReference type="RefSeq" id="WP_035165019.1">
    <property type="nucleotide sequence ID" value="NZ_AZTB01000095.1"/>
</dbReference>
<keyword evidence="1" id="KW-0812">Transmembrane</keyword>
<keyword evidence="1" id="KW-1133">Transmembrane helix</keyword>
<dbReference type="EMBL" id="AZTB01000095">
    <property type="protein sequence ID" value="KGG79496.1"/>
    <property type="molecule type" value="Genomic_DNA"/>
</dbReference>
<keyword evidence="1" id="KW-0472">Membrane</keyword>
<feature type="transmembrane region" description="Helical" evidence="1">
    <location>
        <begin position="243"/>
        <end position="263"/>
    </location>
</feature>
<evidence type="ECO:0000259" key="3">
    <source>
        <dbReference type="Pfam" id="PF07670"/>
    </source>
</evidence>
<feature type="transmembrane region" description="Helical" evidence="1">
    <location>
        <begin position="133"/>
        <end position="152"/>
    </location>
</feature>
<dbReference type="PANTHER" id="PTHR43185:SF2">
    <property type="entry name" value="FERROUS IRON TRANSPORT PROTEIN B"/>
    <property type="match status" value="1"/>
</dbReference>
<dbReference type="GO" id="GO:0005886">
    <property type="term" value="C:plasma membrane"/>
    <property type="evidence" value="ECO:0007669"/>
    <property type="project" value="TreeGrafter"/>
</dbReference>
<accession>A0A096DJP5</accession>
<dbReference type="PANTHER" id="PTHR43185">
    <property type="entry name" value="FERROUS IRON TRANSPORT PROTEIN B"/>
    <property type="match status" value="1"/>
</dbReference>
<feature type="domain" description="Ferrous iron transport protein B C-terminal" evidence="2">
    <location>
        <begin position="249"/>
        <end position="298"/>
    </location>
</feature>